<dbReference type="Proteomes" id="UP000289718">
    <property type="component" value="Unassembled WGS sequence"/>
</dbReference>
<dbReference type="RefSeq" id="WP_129060126.1">
    <property type="nucleotide sequence ID" value="NZ_NXIE01000001.1"/>
</dbReference>
<feature type="signal peptide" evidence="1">
    <location>
        <begin position="1"/>
        <end position="22"/>
    </location>
</feature>
<sequence>MNKIRKSIFTLLSLIFSFTINANAEAYLWKATEIEGVVLYEGDFYGPFREELNNGKYTTFDWFANFAPGYQEYVYGEYYYGNSVWVEVYGMPQDEPTLKIGTRYGIIKDVGNILNGSNIIIGKIYRFFVPKKSVNSNPTFGQVDVNDTLRVYDGIQIKFEAGIR</sequence>
<accession>A0A4V1M1I7</accession>
<organism evidence="2 3">
    <name type="scientific">Halarcobacter mediterraneus</name>
    <dbReference type="NCBI Taxonomy" id="2023153"/>
    <lineage>
        <taxon>Bacteria</taxon>
        <taxon>Pseudomonadati</taxon>
        <taxon>Campylobacterota</taxon>
        <taxon>Epsilonproteobacteria</taxon>
        <taxon>Campylobacterales</taxon>
        <taxon>Arcobacteraceae</taxon>
        <taxon>Halarcobacter</taxon>
    </lineage>
</organism>
<gene>
    <name evidence="2" type="ORF">CP965_00785</name>
</gene>
<proteinExistence type="predicted"/>
<protein>
    <submittedName>
        <fullName evidence="2">Uncharacterized protein</fullName>
    </submittedName>
</protein>
<dbReference type="EMBL" id="NXIE01000001">
    <property type="protein sequence ID" value="RXK14016.1"/>
    <property type="molecule type" value="Genomic_DNA"/>
</dbReference>
<evidence type="ECO:0000313" key="2">
    <source>
        <dbReference type="EMBL" id="RXK14016.1"/>
    </source>
</evidence>
<comment type="caution">
    <text evidence="2">The sequence shown here is derived from an EMBL/GenBank/DDBJ whole genome shotgun (WGS) entry which is preliminary data.</text>
</comment>
<evidence type="ECO:0000256" key="1">
    <source>
        <dbReference type="SAM" id="SignalP"/>
    </source>
</evidence>
<feature type="chain" id="PRO_5020284109" evidence="1">
    <location>
        <begin position="23"/>
        <end position="164"/>
    </location>
</feature>
<keyword evidence="3" id="KW-1185">Reference proteome</keyword>
<dbReference type="AlphaFoldDB" id="A0A4V1M1I7"/>
<reference evidence="2 3" key="1">
    <citation type="submission" date="2017-09" db="EMBL/GenBank/DDBJ databases">
        <title>Genomics of the genus Arcobacter.</title>
        <authorList>
            <person name="Perez-Cataluna A."/>
            <person name="Figueras M.J."/>
            <person name="Salas-Masso N."/>
        </authorList>
    </citation>
    <scope>NUCLEOTIDE SEQUENCE [LARGE SCALE GENOMIC DNA]</scope>
    <source>
        <strain evidence="2 3">F156-34</strain>
    </source>
</reference>
<evidence type="ECO:0000313" key="3">
    <source>
        <dbReference type="Proteomes" id="UP000289718"/>
    </source>
</evidence>
<name>A0A4V1M1I7_9BACT</name>
<keyword evidence="1" id="KW-0732">Signal</keyword>